<evidence type="ECO:0000256" key="2">
    <source>
        <dbReference type="ARBA" id="ARBA00011022"/>
    </source>
</evidence>
<organism evidence="6 7">
    <name type="scientific">Erysiphe pulchra</name>
    <dbReference type="NCBI Taxonomy" id="225359"/>
    <lineage>
        <taxon>Eukaryota</taxon>
        <taxon>Fungi</taxon>
        <taxon>Dikarya</taxon>
        <taxon>Ascomycota</taxon>
        <taxon>Pezizomycotina</taxon>
        <taxon>Leotiomycetes</taxon>
        <taxon>Erysiphales</taxon>
        <taxon>Erysiphaceae</taxon>
        <taxon>Erysiphe</taxon>
    </lineage>
</organism>
<dbReference type="InterPro" id="IPR028160">
    <property type="entry name" value="Slx9-like"/>
</dbReference>
<feature type="region of interest" description="Disordered" evidence="5">
    <location>
        <begin position="1"/>
        <end position="33"/>
    </location>
</feature>
<evidence type="ECO:0000256" key="5">
    <source>
        <dbReference type="SAM" id="MobiDB-lite"/>
    </source>
</evidence>
<dbReference type="Proteomes" id="UP000237438">
    <property type="component" value="Unassembled WGS sequence"/>
</dbReference>
<dbReference type="EMBL" id="PEDP01000545">
    <property type="protein sequence ID" value="POS85626.1"/>
    <property type="molecule type" value="Genomic_DNA"/>
</dbReference>
<dbReference type="OrthoDB" id="5429132at2759"/>
<protein>
    <recommendedName>
        <fullName evidence="3">Ribosome biogenesis protein SLX9</fullName>
    </recommendedName>
</protein>
<proteinExistence type="inferred from homology"/>
<feature type="compositionally biased region" description="Low complexity" evidence="5">
    <location>
        <begin position="17"/>
        <end position="28"/>
    </location>
</feature>
<name>A0A2S4PUA0_9PEZI</name>
<keyword evidence="7" id="KW-1185">Reference proteome</keyword>
<dbReference type="Pfam" id="PF15341">
    <property type="entry name" value="SLX9"/>
    <property type="match status" value="1"/>
</dbReference>
<dbReference type="GO" id="GO:0030688">
    <property type="term" value="C:preribosome, small subunit precursor"/>
    <property type="evidence" value="ECO:0007669"/>
    <property type="project" value="InterPro"/>
</dbReference>
<comment type="subcellular location">
    <subcellularLocation>
        <location evidence="1">Nucleus</location>
        <location evidence="1">Nucleolus</location>
    </subcellularLocation>
</comment>
<evidence type="ECO:0000256" key="3">
    <source>
        <dbReference type="ARBA" id="ARBA00021321"/>
    </source>
</evidence>
<evidence type="ECO:0000256" key="4">
    <source>
        <dbReference type="ARBA" id="ARBA00023242"/>
    </source>
</evidence>
<dbReference type="AlphaFoldDB" id="A0A2S4PUA0"/>
<dbReference type="GO" id="GO:0000462">
    <property type="term" value="P:maturation of SSU-rRNA from tricistronic rRNA transcript (SSU-rRNA, 5.8S rRNA, LSU-rRNA)"/>
    <property type="evidence" value="ECO:0007669"/>
    <property type="project" value="InterPro"/>
</dbReference>
<dbReference type="GO" id="GO:0030686">
    <property type="term" value="C:90S preribosome"/>
    <property type="evidence" value="ECO:0007669"/>
    <property type="project" value="InterPro"/>
</dbReference>
<reference evidence="6 7" key="1">
    <citation type="submission" date="2017-10" db="EMBL/GenBank/DDBJ databases">
        <title>Development of genomic resources for the powdery mildew, Erysiphe pulchra.</title>
        <authorList>
            <person name="Wadl P.A."/>
            <person name="Mack B.M."/>
            <person name="Moore G."/>
            <person name="Beltz S.B."/>
        </authorList>
    </citation>
    <scope>NUCLEOTIDE SEQUENCE [LARGE SCALE GENOMIC DNA]</scope>
    <source>
        <strain evidence="6">Cflorida</strain>
    </source>
</reference>
<gene>
    <name evidence="6" type="ORF">EPUL_001302</name>
</gene>
<comment type="caution">
    <text evidence="6">The sequence shown here is derived from an EMBL/GenBank/DDBJ whole genome shotgun (WGS) entry which is preliminary data.</text>
</comment>
<dbReference type="GO" id="GO:0005730">
    <property type="term" value="C:nucleolus"/>
    <property type="evidence" value="ECO:0007669"/>
    <property type="project" value="UniProtKB-SubCell"/>
</dbReference>
<evidence type="ECO:0000313" key="6">
    <source>
        <dbReference type="EMBL" id="POS85626.1"/>
    </source>
</evidence>
<feature type="compositionally biased region" description="Basic residues" evidence="5">
    <location>
        <begin position="1"/>
        <end position="12"/>
    </location>
</feature>
<evidence type="ECO:0000313" key="7">
    <source>
        <dbReference type="Proteomes" id="UP000237438"/>
    </source>
</evidence>
<comment type="similarity">
    <text evidence="2">Belongs to the SLX9 family.</text>
</comment>
<sequence length="199" mass="22323">MAAKRPNKRISIRAKTSALSSKPPSNSSDTQKIYSVATKIRKRDKRLKERLTFLNHIEKSQKKDAKKCRRPHKKLVTSLNSLLDALPNDNELIADLVNEKHMSNPRLKSLKSQPGLLKKRAKLEKDEKARFEMNLVKISELGQAKLSTDDTQSTLLMCTNLNKSSEPSTGPPPSIATASKFAAIRAWANANLEIHPNFK</sequence>
<evidence type="ECO:0000256" key="1">
    <source>
        <dbReference type="ARBA" id="ARBA00004604"/>
    </source>
</evidence>
<keyword evidence="4" id="KW-0539">Nucleus</keyword>
<accession>A0A2S4PUA0</accession>